<comment type="caution">
    <text evidence="10">The sequence shown here is derived from an EMBL/GenBank/DDBJ whole genome shotgun (WGS) entry which is preliminary data.</text>
</comment>
<name>A0A226EY40_FOLCA</name>
<feature type="region of interest" description="Disordered" evidence="8">
    <location>
        <begin position="346"/>
        <end position="373"/>
    </location>
</feature>
<protein>
    <recommendedName>
        <fullName evidence="2">acylglycerol lipase</fullName>
        <ecNumber evidence="2">3.1.1.23</ecNumber>
    </recommendedName>
</protein>
<dbReference type="GO" id="GO:0005765">
    <property type="term" value="C:lysosomal membrane"/>
    <property type="evidence" value="ECO:0007669"/>
    <property type="project" value="UniProtKB-SubCell"/>
</dbReference>
<keyword evidence="11" id="KW-1185">Reference proteome</keyword>
<proteinExistence type="predicted"/>
<dbReference type="Pfam" id="PF12697">
    <property type="entry name" value="Abhydrolase_6"/>
    <property type="match status" value="1"/>
</dbReference>
<feature type="domain" description="AB hydrolase-1" evidence="9">
    <location>
        <begin position="404"/>
        <end position="621"/>
    </location>
</feature>
<dbReference type="SUPFAM" id="SSF53474">
    <property type="entry name" value="alpha/beta-Hydrolases"/>
    <property type="match status" value="1"/>
</dbReference>
<reference evidence="10 11" key="1">
    <citation type="submission" date="2015-12" db="EMBL/GenBank/DDBJ databases">
        <title>The genome of Folsomia candida.</title>
        <authorList>
            <person name="Faddeeva A."/>
            <person name="Derks M.F."/>
            <person name="Anvar Y."/>
            <person name="Smit S."/>
            <person name="Van Straalen N."/>
            <person name="Roelofs D."/>
        </authorList>
    </citation>
    <scope>NUCLEOTIDE SEQUENCE [LARGE SCALE GENOMIC DNA]</scope>
    <source>
        <strain evidence="10 11">VU population</strain>
        <tissue evidence="10">Whole body</tissue>
    </source>
</reference>
<evidence type="ECO:0000313" key="10">
    <source>
        <dbReference type="EMBL" id="OXA62502.1"/>
    </source>
</evidence>
<dbReference type="OrthoDB" id="428974at2759"/>
<dbReference type="PANTHER" id="PTHR43798">
    <property type="entry name" value="MONOACYLGLYCEROL LIPASE"/>
    <property type="match status" value="1"/>
</dbReference>
<evidence type="ECO:0000256" key="7">
    <source>
        <dbReference type="ARBA" id="ARBA00049568"/>
    </source>
</evidence>
<accession>A0A226EY40</accession>
<evidence type="ECO:0000256" key="4">
    <source>
        <dbReference type="ARBA" id="ARBA00037874"/>
    </source>
</evidence>
<evidence type="ECO:0000256" key="2">
    <source>
        <dbReference type="ARBA" id="ARBA00013254"/>
    </source>
</evidence>
<gene>
    <name evidence="10" type="ORF">Fcan01_02786</name>
</gene>
<sequence length="634" mass="69491">MSSNPPTCWSQCLWCLCTCNGRRVSSVGPSEPFPVVSVNGRKDQGLSGTRTIQVEPSKSEQIQYGVVNQFFVPDENIVTVSAAGESGVDHAQETPIIITTDGDSSSNHHLQHSIFIEIDKDRRIRVVHLQPKLKPGEESSSSCEAPQVVHLSPTAHESISTRKSVPGEEEDEYWFSKWTRKPRFRSIFQSNNTAHTNADDTGGGEEGVENNNSCSNNGGGAVSRDFEIARAAAAAKRRAWAYNNRSSEPVVQQSTVVDNSEEEEYNSISICESSTKWSKSGNNKSEIGDGSGINNTPPNTPRSRSNSTGSTNFGFVEDDVQMEKDVEVIHEMAVDCPPDFVSPVKSLSLKRGGPSPSPSSSSTIVMGKSQSGTKDAMAATISDEVQQTDEIQNSGLNVKKPPILFFIHGISESSEIWTAQIDFFHNVGYEIVAPDLLGHGYSSTPNVAKYYHFESIAQDLLGVFDYFVEAERKVVIIGHGYGASLAAVISRVRPKSCSVLVSISGGGPTPLVNRSCCRGSLVPFYCKLFHKNTNSGRFDNPDLRHVLPTQIHKHVINGQMWSDGDSAFYRRISVPTLLVFGMKDKIVNLVEICEMERTIPKSFLEVIDSAGHLVQIEEPVKLNKMVAKFIQSWI</sequence>
<evidence type="ECO:0000259" key="9">
    <source>
        <dbReference type="Pfam" id="PF12697"/>
    </source>
</evidence>
<dbReference type="Gene3D" id="3.40.50.1820">
    <property type="entry name" value="alpha/beta hydrolase"/>
    <property type="match status" value="1"/>
</dbReference>
<feature type="compositionally biased region" description="Polar residues" evidence="8">
    <location>
        <begin position="292"/>
        <end position="313"/>
    </location>
</feature>
<organism evidence="10 11">
    <name type="scientific">Folsomia candida</name>
    <name type="common">Springtail</name>
    <dbReference type="NCBI Taxonomy" id="158441"/>
    <lineage>
        <taxon>Eukaryota</taxon>
        <taxon>Metazoa</taxon>
        <taxon>Ecdysozoa</taxon>
        <taxon>Arthropoda</taxon>
        <taxon>Hexapoda</taxon>
        <taxon>Collembola</taxon>
        <taxon>Entomobryomorpha</taxon>
        <taxon>Isotomoidea</taxon>
        <taxon>Isotomidae</taxon>
        <taxon>Proisotominae</taxon>
        <taxon>Folsomia</taxon>
    </lineage>
</organism>
<dbReference type="InterPro" id="IPR000073">
    <property type="entry name" value="AB_hydrolase_1"/>
</dbReference>
<keyword evidence="10" id="KW-0378">Hydrolase</keyword>
<dbReference type="GO" id="GO:0046464">
    <property type="term" value="P:acylglycerol catabolic process"/>
    <property type="evidence" value="ECO:0007669"/>
    <property type="project" value="TreeGrafter"/>
</dbReference>
<evidence type="ECO:0000256" key="1">
    <source>
        <dbReference type="ARBA" id="ARBA00001613"/>
    </source>
</evidence>
<dbReference type="EC" id="3.1.1.23" evidence="2"/>
<dbReference type="PRINTS" id="PR00111">
    <property type="entry name" value="ABHYDROLASE"/>
</dbReference>
<comment type="catalytic activity">
    <reaction evidence="6">
        <text>1-dodecanoylglycerol + H2O = dodecanoate + glycerol + H(+)</text>
        <dbReference type="Rhea" id="RHEA:44316"/>
        <dbReference type="ChEBI" id="CHEBI:15377"/>
        <dbReference type="ChEBI" id="CHEBI:15378"/>
        <dbReference type="ChEBI" id="CHEBI:17754"/>
        <dbReference type="ChEBI" id="CHEBI:18262"/>
        <dbReference type="ChEBI" id="CHEBI:75539"/>
    </reaction>
</comment>
<feature type="region of interest" description="Disordered" evidence="8">
    <location>
        <begin position="189"/>
        <end position="219"/>
    </location>
</feature>
<dbReference type="InterPro" id="IPR050266">
    <property type="entry name" value="AB_hydrolase_sf"/>
</dbReference>
<dbReference type="PANTHER" id="PTHR43798:SF5">
    <property type="entry name" value="MONOACYLGLYCEROL LIPASE ABHD6"/>
    <property type="match status" value="1"/>
</dbReference>
<comment type="subcellular location">
    <subcellularLocation>
        <location evidence="3">Late endosome membrane</location>
        <topology evidence="3">Single-pass type II membrane protein</topology>
    </subcellularLocation>
    <subcellularLocation>
        <location evidence="4">Lysosome membrane</location>
        <topology evidence="4">Single-pass type II membrane protein</topology>
    </subcellularLocation>
    <subcellularLocation>
        <location evidence="5">Mitochondrion membrane</location>
        <topology evidence="5">Single-pass type II membrane protein</topology>
    </subcellularLocation>
</comment>
<feature type="compositionally biased region" description="Polar residues" evidence="8">
    <location>
        <begin position="275"/>
        <end position="285"/>
    </location>
</feature>
<dbReference type="AlphaFoldDB" id="A0A226EY40"/>
<dbReference type="InterPro" id="IPR029058">
    <property type="entry name" value="AB_hydrolase_fold"/>
</dbReference>
<evidence type="ECO:0000256" key="6">
    <source>
        <dbReference type="ARBA" id="ARBA00047662"/>
    </source>
</evidence>
<comment type="function">
    <text evidence="7">Lipase that preferentially hydrolysis medium-chain saturated monoacylglycerols including 2-arachidonoylglycerol. Through 2-arachidonoylglycerol degradation may regulate endocannabinoid signaling pathways. Also has a lysophosphatidyl lipase activity with a preference for lysophosphatidylglycerol among other lysophospholipids. Also able to degrade bis(monoacylglycero)phosphate (BMP) and constitutes the major enzyme for BMP catabolism. BMP, also known as lysobisphosphatidic acid, is enriched in late endosomes and lysosomes and plays a key role in the formation of intraluminal vesicles and in lipid sorting.</text>
</comment>
<feature type="region of interest" description="Disordered" evidence="8">
    <location>
        <begin position="247"/>
        <end position="313"/>
    </location>
</feature>
<comment type="catalytic activity">
    <reaction evidence="1">
        <text>Hydrolyzes glycerol monoesters of long-chain fatty acids.</text>
        <dbReference type="EC" id="3.1.1.23"/>
    </reaction>
</comment>
<evidence type="ECO:0000256" key="3">
    <source>
        <dbReference type="ARBA" id="ARBA00037797"/>
    </source>
</evidence>
<evidence type="ECO:0000256" key="5">
    <source>
        <dbReference type="ARBA" id="ARBA00046308"/>
    </source>
</evidence>
<evidence type="ECO:0000313" key="11">
    <source>
        <dbReference type="Proteomes" id="UP000198287"/>
    </source>
</evidence>
<dbReference type="EMBL" id="LNIX01000001">
    <property type="protein sequence ID" value="OXA62502.1"/>
    <property type="molecule type" value="Genomic_DNA"/>
</dbReference>
<evidence type="ECO:0000256" key="8">
    <source>
        <dbReference type="SAM" id="MobiDB-lite"/>
    </source>
</evidence>
<dbReference type="GO" id="GO:0047372">
    <property type="term" value="F:monoacylglycerol lipase activity"/>
    <property type="evidence" value="ECO:0007669"/>
    <property type="project" value="UniProtKB-EC"/>
</dbReference>
<feature type="region of interest" description="Disordered" evidence="8">
    <location>
        <begin position="131"/>
        <end position="172"/>
    </location>
</feature>
<dbReference type="OMA" id="EDEYWFS"/>
<dbReference type="STRING" id="158441.A0A226EY40"/>
<dbReference type="Proteomes" id="UP000198287">
    <property type="component" value="Unassembled WGS sequence"/>
</dbReference>
<feature type="compositionally biased region" description="Polar residues" evidence="8">
    <location>
        <begin position="247"/>
        <end position="258"/>
    </location>
</feature>
<dbReference type="GO" id="GO:0031902">
    <property type="term" value="C:late endosome membrane"/>
    <property type="evidence" value="ECO:0007669"/>
    <property type="project" value="UniProtKB-SubCell"/>
</dbReference>
<dbReference type="GO" id="GO:0031966">
    <property type="term" value="C:mitochondrial membrane"/>
    <property type="evidence" value="ECO:0007669"/>
    <property type="project" value="UniProtKB-SubCell"/>
</dbReference>